<evidence type="ECO:0008006" key="3">
    <source>
        <dbReference type="Google" id="ProtNLM"/>
    </source>
</evidence>
<accession>A0ABQ0BFP1</accession>
<dbReference type="Proteomes" id="UP001600943">
    <property type="component" value="Unassembled WGS sequence"/>
</dbReference>
<gene>
    <name evidence="1" type="ORF">K040078D81_43960</name>
</gene>
<evidence type="ECO:0000313" key="2">
    <source>
        <dbReference type="Proteomes" id="UP001600943"/>
    </source>
</evidence>
<organism evidence="1 2">
    <name type="scientific">Blautia hominis</name>
    <dbReference type="NCBI Taxonomy" id="2025493"/>
    <lineage>
        <taxon>Bacteria</taxon>
        <taxon>Bacillati</taxon>
        <taxon>Bacillota</taxon>
        <taxon>Clostridia</taxon>
        <taxon>Lachnospirales</taxon>
        <taxon>Lachnospiraceae</taxon>
        <taxon>Blautia</taxon>
    </lineage>
</organism>
<proteinExistence type="predicted"/>
<protein>
    <recommendedName>
        <fullName evidence="3">Prealbumin-like fold domain-containing protein</fullName>
    </recommendedName>
</protein>
<dbReference type="Gene3D" id="2.60.40.10">
    <property type="entry name" value="Immunoglobulins"/>
    <property type="match status" value="1"/>
</dbReference>
<dbReference type="InterPro" id="IPR013783">
    <property type="entry name" value="Ig-like_fold"/>
</dbReference>
<dbReference type="RefSeq" id="WP_390408585.1">
    <property type="nucleotide sequence ID" value="NZ_BAABYW010000001.1"/>
</dbReference>
<name>A0ABQ0BFP1_9FIRM</name>
<sequence>MEGAEFKVYEWDDSINAYKESALCTLKYDQDSKRYVTETPVERTEDNAGKFRIVETKLPKGYQCPWSEEIEVKEKGTVTIELDALNYPERSLTIEKKIKVDEITWAHGNPTFMFAVKGTDRNGKEHSYHRAIEFTQDYVAGHSVDGFVTLNTVIQGIPAGEYKVEEIAPVMRYILTDVVAGSDNISIIKQDLEEINGFIKIQANVTADLRDNDGEVVFVNHKTRYDKVSHNTTVINKIIKSL</sequence>
<dbReference type="EMBL" id="BAABYW010000001">
    <property type="protein sequence ID" value="GAA6410279.1"/>
    <property type="molecule type" value="Genomic_DNA"/>
</dbReference>
<keyword evidence="2" id="KW-1185">Reference proteome</keyword>
<comment type="caution">
    <text evidence="1">The sequence shown here is derived from an EMBL/GenBank/DDBJ whole genome shotgun (WGS) entry which is preliminary data.</text>
</comment>
<evidence type="ECO:0000313" key="1">
    <source>
        <dbReference type="EMBL" id="GAA6410279.1"/>
    </source>
</evidence>
<reference evidence="1 2" key="1">
    <citation type="submission" date="2024-04" db="EMBL/GenBank/DDBJ databases">
        <title>Defined microbial consortia suppress multidrug-resistant proinflammatory Enterobacteriaceae via ecological control.</title>
        <authorList>
            <person name="Furuichi M."/>
            <person name="Kawaguchi T."/>
            <person name="Pust M."/>
            <person name="Yasuma K."/>
            <person name="Plichta D."/>
            <person name="Hasegawa N."/>
            <person name="Ohya T."/>
            <person name="Bhattarai S."/>
            <person name="Sasajima S."/>
            <person name="Aoto Y."/>
            <person name="Tuganbaev T."/>
            <person name="Yaginuma M."/>
            <person name="Ueda M."/>
            <person name="Okahashi N."/>
            <person name="Amafuji K."/>
            <person name="Kiridooshi Y."/>
            <person name="Sugita K."/>
            <person name="Strazar M."/>
            <person name="Skelly A."/>
            <person name="Suda W."/>
            <person name="Hattori M."/>
            <person name="Nakamoto N."/>
            <person name="Caballero S."/>
            <person name="Norman J."/>
            <person name="Olle B."/>
            <person name="Tanoue T."/>
            <person name="Arita M."/>
            <person name="Bucci V."/>
            <person name="Atarashi K."/>
            <person name="Xavier R."/>
            <person name="Honda K."/>
        </authorList>
    </citation>
    <scope>NUCLEOTIDE SEQUENCE [LARGE SCALE GENOMIC DNA]</scope>
    <source>
        <strain evidence="2">k04-0078-D8-1</strain>
    </source>
</reference>